<reference evidence="3 4" key="1">
    <citation type="submission" date="2019-05" db="EMBL/GenBank/DDBJ databases">
        <title>The compact genome of Giardia muris reveals important steps in the evolution of intestinal protozoan parasites.</title>
        <authorList>
            <person name="Xu F."/>
            <person name="Jimenez-Gonzalez A."/>
            <person name="Einarsson E."/>
            <person name="Astvaldsson A."/>
            <person name="Peirasmaki D."/>
            <person name="Eckmann L."/>
            <person name="Andersson J.O."/>
            <person name="Svard S.G."/>
            <person name="Jerlstrom-Hultqvist J."/>
        </authorList>
    </citation>
    <scope>NUCLEOTIDE SEQUENCE [LARGE SCALE GENOMIC DNA]</scope>
    <source>
        <strain evidence="3 4">Roberts-Thomson</strain>
    </source>
</reference>
<dbReference type="OrthoDB" id="194358at2759"/>
<proteinExistence type="predicted"/>
<dbReference type="AlphaFoldDB" id="A0A4Z1SKS6"/>
<name>A0A4Z1SKS6_GIAMU</name>
<organism evidence="3 4">
    <name type="scientific">Giardia muris</name>
    <dbReference type="NCBI Taxonomy" id="5742"/>
    <lineage>
        <taxon>Eukaryota</taxon>
        <taxon>Metamonada</taxon>
        <taxon>Diplomonadida</taxon>
        <taxon>Hexamitidae</taxon>
        <taxon>Giardiinae</taxon>
        <taxon>Giardia</taxon>
    </lineage>
</organism>
<evidence type="ECO:0000313" key="4">
    <source>
        <dbReference type="Proteomes" id="UP000315496"/>
    </source>
</evidence>
<dbReference type="PANTHER" id="PTHR24120">
    <property type="entry name" value="GH07239P"/>
    <property type="match status" value="1"/>
</dbReference>
<evidence type="ECO:0000313" key="3">
    <source>
        <dbReference type="EMBL" id="TNJ26256.1"/>
    </source>
</evidence>
<dbReference type="InterPro" id="IPR036770">
    <property type="entry name" value="Ankyrin_rpt-contain_sf"/>
</dbReference>
<comment type="caution">
    <text evidence="3">The sequence shown here is derived from an EMBL/GenBank/DDBJ whole genome shotgun (WGS) entry which is preliminary data.</text>
</comment>
<dbReference type="InterPro" id="IPR011009">
    <property type="entry name" value="Kinase-like_dom_sf"/>
</dbReference>
<feature type="repeat" description="ANK" evidence="1">
    <location>
        <begin position="1147"/>
        <end position="1179"/>
    </location>
</feature>
<dbReference type="SUPFAM" id="SSF56112">
    <property type="entry name" value="Protein kinase-like (PK-like)"/>
    <property type="match status" value="1"/>
</dbReference>
<dbReference type="EMBL" id="VDLU01000005">
    <property type="protein sequence ID" value="TNJ26256.1"/>
    <property type="molecule type" value="Genomic_DNA"/>
</dbReference>
<dbReference type="InterPro" id="IPR002110">
    <property type="entry name" value="Ankyrin_rpt"/>
</dbReference>
<dbReference type="SUPFAM" id="SSF48403">
    <property type="entry name" value="Ankyrin repeat"/>
    <property type="match status" value="3"/>
</dbReference>
<dbReference type="PROSITE" id="PS50297">
    <property type="entry name" value="ANK_REP_REGION"/>
    <property type="match status" value="2"/>
</dbReference>
<dbReference type="Gene3D" id="1.10.510.10">
    <property type="entry name" value="Transferase(Phosphotransferase) domain 1"/>
    <property type="match status" value="1"/>
</dbReference>
<dbReference type="Pfam" id="PF12796">
    <property type="entry name" value="Ank_2"/>
    <property type="match status" value="8"/>
</dbReference>
<feature type="repeat" description="ANK" evidence="1">
    <location>
        <begin position="791"/>
        <end position="823"/>
    </location>
</feature>
<feature type="repeat" description="ANK" evidence="1">
    <location>
        <begin position="1016"/>
        <end position="1048"/>
    </location>
</feature>
<dbReference type="Proteomes" id="UP000315496">
    <property type="component" value="Chromosome 5"/>
</dbReference>
<evidence type="ECO:0000256" key="1">
    <source>
        <dbReference type="PROSITE-ProRule" id="PRU00023"/>
    </source>
</evidence>
<keyword evidence="1" id="KW-0040">ANK repeat</keyword>
<dbReference type="Gene3D" id="1.25.40.20">
    <property type="entry name" value="Ankyrin repeat-containing domain"/>
    <property type="match status" value="8"/>
</dbReference>
<dbReference type="GO" id="GO:0004672">
    <property type="term" value="F:protein kinase activity"/>
    <property type="evidence" value="ECO:0007669"/>
    <property type="project" value="InterPro"/>
</dbReference>
<dbReference type="VEuPathDB" id="GiardiaDB:GMRT_13292"/>
<dbReference type="SMART" id="SM00248">
    <property type="entry name" value="ANK"/>
    <property type="match status" value="25"/>
</dbReference>
<dbReference type="InterPro" id="IPR000719">
    <property type="entry name" value="Prot_kinase_dom"/>
</dbReference>
<dbReference type="Pfam" id="PF00023">
    <property type="entry name" value="Ank"/>
    <property type="match status" value="2"/>
</dbReference>
<accession>A0A4Z1SKS6</accession>
<feature type="repeat" description="ANK" evidence="1">
    <location>
        <begin position="1052"/>
        <end position="1084"/>
    </location>
</feature>
<dbReference type="PANTHER" id="PTHR24120:SF4">
    <property type="entry name" value="GH07239P"/>
    <property type="match status" value="1"/>
</dbReference>
<feature type="domain" description="Protein kinase" evidence="2">
    <location>
        <begin position="10"/>
        <end position="281"/>
    </location>
</feature>
<feature type="repeat" description="ANK" evidence="1">
    <location>
        <begin position="1116"/>
        <end position="1148"/>
    </location>
</feature>
<dbReference type="Pfam" id="PF00069">
    <property type="entry name" value="Pkinase"/>
    <property type="match status" value="1"/>
</dbReference>
<dbReference type="GO" id="GO:0005524">
    <property type="term" value="F:ATP binding"/>
    <property type="evidence" value="ECO:0007669"/>
    <property type="project" value="InterPro"/>
</dbReference>
<feature type="repeat" description="ANK" evidence="1">
    <location>
        <begin position="883"/>
        <end position="905"/>
    </location>
</feature>
<keyword evidence="3" id="KW-0808">Transferase</keyword>
<sequence>MATPLVLERYKFGELISNGFNGKVHKVFSRETEALYACRSVDYRDLSQRTIKQLKKDKLVLTKLDHPSVVPIVDIVDDESAMTIHYIMEYFECGDLGRYIRKHAQEETHVSEERVWIILTQLVEGLAYLHNPHKRNAQGMGVIVHKHLLPANILVTDEDDVKISDYRVPRSETESVADEAFMKRQSYRSPESLVSEAENDSVDIWSLGCVLYELCTFQAPFIANDMSSLLQQIDSAVDANKIPAVYSDDLRNILKSMLVVNRRKRNSVVGLRANKTIKEYLRQVQEHNHEKAARKLEQERALRNSGQPFVDLKRSLLMIAAEEGNVKAIKKNLKRDIGKQDLLGKTALMYAAENGHEAICRLLDSELGLRCNKGMTALMYATESGRLGCIEYLARHEAGAQSADQRTALMMAVLKKNLRAVEILAQVESGIVNRDQVSATMLACCEGNTFAVNAISQHEAGLQDIKGWSALHYAAARNSVLCMNYLIKAEAKKVTNIGLTPLMIAAYAGHVKAVKKLLPYNKRCWDQESRTALMYAVRANKLETARLLVGEEGNFQDKQRRTALMLAVERNYVPIVELLVNSPSIEPGLRNIHGHTALHIATIHRYVECAALLLPKEAGLRVIDPNTQEEGETALELAFRKGDYIMASLLAPAEGPVPTGIIDERRKTDLIRAVEQGNTLAALCFVDQAGCVDMENKTALMHAAALNYPDIVRLLISYEGGMEVNGMLALTYALMAGNDEIVELLAPCESLDTSQYSREDNRRTELMTAVSEGDVFRTWCFRFQAGLRDVDGTTALMIAAITGNFHAARLLAPHEAGMRRNDRQRAYTLAIAAKNNGVARFLAQYEDTNLNVQGNTPLMLAAVENRIADFAGLKKHLKQANADGKTALMFAAERGYLDAVKLLLDESGARMTTSDWRDGYSALMLAAKFNHASVCEVLLTREKGMRNRNEWTALMVAAQADSVDAAAVLLKDEAGMLLLTGEMTTFKTAMMVAAEYGRLGVVQLLLPFEAGKQTSDGHSALMFAATNGHEQVTELLARSEAKLQLSLKSAAPGSTAMHLAAELGHASCLRPLLSFASGVAVKRNDGITALMLAASRNHVECVRLLKARQMRLQSNAGMTALMLAASRGHADCVRELIDEEFGLTNNDGFTALALAAKAGHSEAVRLLLPREGDIPPPDGTRLADVAAEDVRGLIRDYLQEQNSQFQRSNTLL</sequence>
<dbReference type="PROSITE" id="PS50011">
    <property type="entry name" value="PROTEIN_KINASE_DOM"/>
    <property type="match status" value="1"/>
</dbReference>
<evidence type="ECO:0000259" key="2">
    <source>
        <dbReference type="PROSITE" id="PS50011"/>
    </source>
</evidence>
<protein>
    <submittedName>
        <fullName evidence="3">Kinase, NEK</fullName>
    </submittedName>
</protein>
<keyword evidence="4" id="KW-1185">Reference proteome</keyword>
<gene>
    <name evidence="3" type="ORF">GMRT_13292</name>
</gene>
<keyword evidence="3" id="KW-0418">Kinase</keyword>
<dbReference type="Gene3D" id="3.30.200.20">
    <property type="entry name" value="Phosphorylase Kinase, domain 1"/>
    <property type="match status" value="1"/>
</dbReference>
<feature type="repeat" description="ANK" evidence="1">
    <location>
        <begin position="593"/>
        <end position="625"/>
    </location>
</feature>
<dbReference type="PROSITE" id="PS50088">
    <property type="entry name" value="ANK_REPEAT"/>
    <property type="match status" value="7"/>
</dbReference>